<keyword evidence="3" id="KW-1185">Reference proteome</keyword>
<organism evidence="2 3">
    <name type="scientific">Trichoglossum hirsutum</name>
    <dbReference type="NCBI Taxonomy" id="265104"/>
    <lineage>
        <taxon>Eukaryota</taxon>
        <taxon>Fungi</taxon>
        <taxon>Dikarya</taxon>
        <taxon>Ascomycota</taxon>
        <taxon>Pezizomycotina</taxon>
        <taxon>Geoglossomycetes</taxon>
        <taxon>Geoglossales</taxon>
        <taxon>Geoglossaceae</taxon>
        <taxon>Trichoglossum</taxon>
    </lineage>
</organism>
<reference evidence="2" key="1">
    <citation type="submission" date="2021-03" db="EMBL/GenBank/DDBJ databases">
        <title>Comparative genomics and phylogenomic investigation of the class Geoglossomycetes provide insights into ecological specialization and systematics.</title>
        <authorList>
            <person name="Melie T."/>
            <person name="Pirro S."/>
            <person name="Miller A.N."/>
            <person name="Quandt A."/>
        </authorList>
    </citation>
    <scope>NUCLEOTIDE SEQUENCE</scope>
    <source>
        <strain evidence="2">CAQ_001_2017</strain>
    </source>
</reference>
<sequence>MAPLTLHDDRSTPQPESQSGHGLLAAPFRTVSPNPIGPSSNGTTRDSYHHRQPSLGEIHQELEQEQEAQVMIRQQQQQLQQAQQASGLLPSNPGHSAVDDSTPTSERSFSFPRPRSPTSQSQSRASVDLSRQSSRRSRTSSRGTSSPSLLPLSAGLGIHGDGSEHGWVLGGSRDESAFYQAETQMLTRENQMLRQRIREL</sequence>
<feature type="non-terminal residue" evidence="2">
    <location>
        <position position="200"/>
    </location>
</feature>
<feature type="compositionally biased region" description="Low complexity" evidence="1">
    <location>
        <begin position="103"/>
        <end position="132"/>
    </location>
</feature>
<feature type="compositionally biased region" description="Basic and acidic residues" evidence="1">
    <location>
        <begin position="1"/>
        <end position="11"/>
    </location>
</feature>
<dbReference type="AlphaFoldDB" id="A0A9P8L4H7"/>
<evidence type="ECO:0000313" key="2">
    <source>
        <dbReference type="EMBL" id="KAH0548438.1"/>
    </source>
</evidence>
<protein>
    <submittedName>
        <fullName evidence="2">Uncharacterized protein</fullName>
    </submittedName>
</protein>
<name>A0A9P8L4H7_9PEZI</name>
<evidence type="ECO:0000256" key="1">
    <source>
        <dbReference type="SAM" id="MobiDB-lite"/>
    </source>
</evidence>
<dbReference type="PANTHER" id="PTHR39610:SF2">
    <property type="entry name" value="BZIP DOMAIN-CONTAINING PROTEIN"/>
    <property type="match status" value="1"/>
</dbReference>
<gene>
    <name evidence="2" type="ORF">GP486_007948</name>
</gene>
<feature type="compositionally biased region" description="Low complexity" evidence="1">
    <location>
        <begin position="140"/>
        <end position="156"/>
    </location>
</feature>
<feature type="compositionally biased region" description="Low complexity" evidence="1">
    <location>
        <begin position="67"/>
        <end position="85"/>
    </location>
</feature>
<dbReference type="EMBL" id="JAGHQM010002590">
    <property type="protein sequence ID" value="KAH0548438.1"/>
    <property type="molecule type" value="Genomic_DNA"/>
</dbReference>
<comment type="caution">
    <text evidence="2">The sequence shown here is derived from an EMBL/GenBank/DDBJ whole genome shotgun (WGS) entry which is preliminary data.</text>
</comment>
<feature type="compositionally biased region" description="Polar residues" evidence="1">
    <location>
        <begin position="31"/>
        <end position="45"/>
    </location>
</feature>
<dbReference type="PANTHER" id="PTHR39610">
    <property type="entry name" value="BZIP DOMAIN-CONTAINING PROTEIN-RELATED"/>
    <property type="match status" value="1"/>
</dbReference>
<proteinExistence type="predicted"/>
<accession>A0A9P8L4H7</accession>
<dbReference type="Proteomes" id="UP000750711">
    <property type="component" value="Unassembled WGS sequence"/>
</dbReference>
<feature type="region of interest" description="Disordered" evidence="1">
    <location>
        <begin position="1"/>
        <end position="157"/>
    </location>
</feature>
<evidence type="ECO:0000313" key="3">
    <source>
        <dbReference type="Proteomes" id="UP000750711"/>
    </source>
</evidence>